<name>A0A1J5R447_9ZZZZ</name>
<evidence type="ECO:0000256" key="2">
    <source>
        <dbReference type="ARBA" id="ARBA00012438"/>
    </source>
</evidence>
<dbReference type="PROSITE" id="PS50109">
    <property type="entry name" value="HIS_KIN"/>
    <property type="match status" value="1"/>
</dbReference>
<feature type="coiled-coil region" evidence="6">
    <location>
        <begin position="271"/>
        <end position="301"/>
    </location>
</feature>
<dbReference type="InterPro" id="IPR003594">
    <property type="entry name" value="HATPase_dom"/>
</dbReference>
<dbReference type="InterPro" id="IPR036097">
    <property type="entry name" value="HisK_dim/P_sf"/>
</dbReference>
<dbReference type="PROSITE" id="PS51371">
    <property type="entry name" value="CBS"/>
    <property type="match status" value="3"/>
</dbReference>
<dbReference type="Gene3D" id="1.10.287.130">
    <property type="match status" value="1"/>
</dbReference>
<feature type="domain" description="CBS" evidence="8">
    <location>
        <begin position="7"/>
        <end position="74"/>
    </location>
</feature>
<evidence type="ECO:0000313" key="9">
    <source>
        <dbReference type="EMBL" id="OIQ90218.1"/>
    </source>
</evidence>
<dbReference type="Pfam" id="PF02518">
    <property type="entry name" value="HATPase_c"/>
    <property type="match status" value="1"/>
</dbReference>
<dbReference type="GO" id="GO:0000155">
    <property type="term" value="F:phosphorelay sensor kinase activity"/>
    <property type="evidence" value="ECO:0007669"/>
    <property type="project" value="InterPro"/>
</dbReference>
<dbReference type="InterPro" id="IPR046342">
    <property type="entry name" value="CBS_dom_sf"/>
</dbReference>
<dbReference type="Pfam" id="PF00571">
    <property type="entry name" value="CBS"/>
    <property type="match status" value="3"/>
</dbReference>
<dbReference type="InterPro" id="IPR000644">
    <property type="entry name" value="CBS_dom"/>
</dbReference>
<evidence type="ECO:0000256" key="3">
    <source>
        <dbReference type="ARBA" id="ARBA00022553"/>
    </source>
</evidence>
<protein>
    <recommendedName>
        <fullName evidence="2">histidine kinase</fullName>
        <ecNumber evidence="2">2.7.13.3</ecNumber>
    </recommendedName>
</protein>
<dbReference type="InterPro" id="IPR036890">
    <property type="entry name" value="HATPase_C_sf"/>
</dbReference>
<feature type="domain" description="CBS" evidence="8">
    <location>
        <begin position="209"/>
        <end position="268"/>
    </location>
</feature>
<evidence type="ECO:0000256" key="4">
    <source>
        <dbReference type="ARBA" id="ARBA00022679"/>
    </source>
</evidence>
<dbReference type="SUPFAM" id="SSF55874">
    <property type="entry name" value="ATPase domain of HSP90 chaperone/DNA topoisomerase II/histidine kinase"/>
    <property type="match status" value="1"/>
</dbReference>
<keyword evidence="6" id="KW-0175">Coiled coil</keyword>
<feature type="domain" description="CBS" evidence="8">
    <location>
        <begin position="81"/>
        <end position="137"/>
    </location>
</feature>
<comment type="catalytic activity">
    <reaction evidence="1">
        <text>ATP + protein L-histidine = ADP + protein N-phospho-L-histidine.</text>
        <dbReference type="EC" id="2.7.13.3"/>
    </reaction>
</comment>
<dbReference type="SMART" id="SM00387">
    <property type="entry name" value="HATPase_c"/>
    <property type="match status" value="1"/>
</dbReference>
<keyword evidence="3" id="KW-0597">Phosphoprotein</keyword>
<sequence>MSAGQSLSRLFHAPPLTIDADSDLAEALRLMSEQRISCLLVRRPAAGGGDGEICGIVTEKDLVRSYSGMARHAGRHVADIMTAGLQTVPASMGHLEAYRLMMERKIRHLPVTDDRGRIIGIVTESDYVRHLGSDYYVRLKDVASVMAPVSRLEGTACLCQALELLARSDVTCVVSGTADGRLGILTERDVVRLLRDGADAETTVLAAVMTSPVVTVPCDATLLDASTLLAEHGIRRVVVVDAAGGPVGVLGQHEIVKGLENEYIGHLEGVILEKNRALAELDEAHQTLERQSTLLRRMLDELSAAHAGLREFTKIAAHDLQEPLRLAVTYGQMLERHSQGRLDEQGQGLLQTMLGQSERARRLVQGLVGYSASMASLERLEAISSAEAVTGALALLQSQISQSGAVVEVAADLPPVHASRAVLVEIFTSLIGNAVKFRHPDRPPHVEISAVRETGSWHFIVADNGIGIEKAYLERIFGLFTRLHPAGAYAGSGVGLAVCRRLAALAGGKVWAESDPGRGSRFHLTLGDDANTGE</sequence>
<evidence type="ECO:0000259" key="7">
    <source>
        <dbReference type="PROSITE" id="PS50109"/>
    </source>
</evidence>
<dbReference type="EMBL" id="MLJW01000300">
    <property type="protein sequence ID" value="OIQ90218.1"/>
    <property type="molecule type" value="Genomic_DNA"/>
</dbReference>
<dbReference type="SMART" id="SM00388">
    <property type="entry name" value="HisKA"/>
    <property type="match status" value="1"/>
</dbReference>
<dbReference type="SUPFAM" id="SSF54631">
    <property type="entry name" value="CBS-domain pair"/>
    <property type="match status" value="2"/>
</dbReference>
<proteinExistence type="predicted"/>
<dbReference type="InterPro" id="IPR052162">
    <property type="entry name" value="Sensor_kinase/Photoreceptor"/>
</dbReference>
<dbReference type="PANTHER" id="PTHR43304:SF1">
    <property type="entry name" value="PAC DOMAIN-CONTAINING PROTEIN"/>
    <property type="match status" value="1"/>
</dbReference>
<feature type="domain" description="Histidine kinase" evidence="7">
    <location>
        <begin position="315"/>
        <end position="530"/>
    </location>
</feature>
<evidence type="ECO:0000256" key="6">
    <source>
        <dbReference type="SAM" id="Coils"/>
    </source>
</evidence>
<dbReference type="EC" id="2.7.13.3" evidence="2"/>
<dbReference type="InterPro" id="IPR004358">
    <property type="entry name" value="Sig_transdc_His_kin-like_C"/>
</dbReference>
<dbReference type="AlphaFoldDB" id="A0A1J5R447"/>
<dbReference type="PRINTS" id="PR00344">
    <property type="entry name" value="BCTRLSENSOR"/>
</dbReference>
<dbReference type="Pfam" id="PF00512">
    <property type="entry name" value="HisKA"/>
    <property type="match status" value="1"/>
</dbReference>
<dbReference type="InterPro" id="IPR005467">
    <property type="entry name" value="His_kinase_dom"/>
</dbReference>
<organism evidence="9">
    <name type="scientific">mine drainage metagenome</name>
    <dbReference type="NCBI Taxonomy" id="410659"/>
    <lineage>
        <taxon>unclassified sequences</taxon>
        <taxon>metagenomes</taxon>
        <taxon>ecological metagenomes</taxon>
    </lineage>
</organism>
<comment type="caution">
    <text evidence="9">The sequence shown here is derived from an EMBL/GenBank/DDBJ whole genome shotgun (WGS) entry which is preliminary data.</text>
</comment>
<dbReference type="PANTHER" id="PTHR43304">
    <property type="entry name" value="PHYTOCHROME-LIKE PROTEIN CPH1"/>
    <property type="match status" value="1"/>
</dbReference>
<evidence type="ECO:0000256" key="1">
    <source>
        <dbReference type="ARBA" id="ARBA00000085"/>
    </source>
</evidence>
<dbReference type="SUPFAM" id="SSF47384">
    <property type="entry name" value="Homodimeric domain of signal transducing histidine kinase"/>
    <property type="match status" value="1"/>
</dbReference>
<reference evidence="9" key="1">
    <citation type="submission" date="2016-10" db="EMBL/GenBank/DDBJ databases">
        <title>Sequence of Gallionella enrichment culture.</title>
        <authorList>
            <person name="Poehlein A."/>
            <person name="Muehling M."/>
            <person name="Daniel R."/>
        </authorList>
    </citation>
    <scope>NUCLEOTIDE SEQUENCE</scope>
</reference>
<dbReference type="Gene3D" id="3.30.565.10">
    <property type="entry name" value="Histidine kinase-like ATPase, C-terminal domain"/>
    <property type="match status" value="1"/>
</dbReference>
<keyword evidence="4 9" id="KW-0808">Transferase</keyword>
<dbReference type="SMART" id="SM00116">
    <property type="entry name" value="CBS"/>
    <property type="match status" value="3"/>
</dbReference>
<dbReference type="CDD" id="cd00082">
    <property type="entry name" value="HisKA"/>
    <property type="match status" value="1"/>
</dbReference>
<evidence type="ECO:0000259" key="8">
    <source>
        <dbReference type="PROSITE" id="PS51371"/>
    </source>
</evidence>
<dbReference type="CDD" id="cd02205">
    <property type="entry name" value="CBS_pair_SF"/>
    <property type="match status" value="1"/>
</dbReference>
<dbReference type="InterPro" id="IPR003661">
    <property type="entry name" value="HisK_dim/P_dom"/>
</dbReference>
<gene>
    <name evidence="9" type="primary">cph1_39</name>
    <name evidence="9" type="ORF">GALL_279040</name>
</gene>
<evidence type="ECO:0000256" key="5">
    <source>
        <dbReference type="ARBA" id="ARBA00022777"/>
    </source>
</evidence>
<keyword evidence="5" id="KW-0418">Kinase</keyword>
<accession>A0A1J5R447</accession>
<dbReference type="Gene3D" id="3.10.580.10">
    <property type="entry name" value="CBS-domain"/>
    <property type="match status" value="2"/>
</dbReference>